<evidence type="ECO:0000256" key="1">
    <source>
        <dbReference type="SAM" id="Phobius"/>
    </source>
</evidence>
<reference evidence="2" key="1">
    <citation type="submission" date="2020-06" db="EMBL/GenBank/DDBJ databases">
        <authorList>
            <consortium name="Plant Systems Biology data submission"/>
        </authorList>
    </citation>
    <scope>NUCLEOTIDE SEQUENCE</scope>
    <source>
        <strain evidence="2">D6</strain>
    </source>
</reference>
<keyword evidence="1" id="KW-0812">Transmembrane</keyword>
<feature type="transmembrane region" description="Helical" evidence="1">
    <location>
        <begin position="168"/>
        <end position="191"/>
    </location>
</feature>
<feature type="transmembrane region" description="Helical" evidence="1">
    <location>
        <begin position="12"/>
        <end position="37"/>
    </location>
</feature>
<keyword evidence="1" id="KW-0472">Membrane</keyword>
<sequence>MTKELESSSSSLLPRLTFLSANVLWLATTIGGLLTVLHHQQTNDISNLRWDIVISLLFFNNLNLLIAMIEISLGIHISLIKSDYKKLKARNQEALAAVELMNMEIPWNRLFDGKLWSRMWSTYALYDPSYQNDESYGFFIDVGNGWSTIPPCLLMNAAIVLPQHFSPLFVGCVCLASYWQMMYGTIVYFLSYIWNERYKGKPLVISLGIVGIANGIWMVFPSIGIYACVSILDKKDFSVFGY</sequence>
<accession>A0A9N8DZI9</accession>
<dbReference type="Proteomes" id="UP001153069">
    <property type="component" value="Unassembled WGS sequence"/>
</dbReference>
<evidence type="ECO:0000313" key="2">
    <source>
        <dbReference type="EMBL" id="CAB9508894.1"/>
    </source>
</evidence>
<proteinExistence type="predicted"/>
<keyword evidence="1" id="KW-1133">Transmembrane helix</keyword>
<organism evidence="2 3">
    <name type="scientific">Seminavis robusta</name>
    <dbReference type="NCBI Taxonomy" id="568900"/>
    <lineage>
        <taxon>Eukaryota</taxon>
        <taxon>Sar</taxon>
        <taxon>Stramenopiles</taxon>
        <taxon>Ochrophyta</taxon>
        <taxon>Bacillariophyta</taxon>
        <taxon>Bacillariophyceae</taxon>
        <taxon>Bacillariophycidae</taxon>
        <taxon>Naviculales</taxon>
        <taxon>Naviculaceae</taxon>
        <taxon>Seminavis</taxon>
    </lineage>
</organism>
<dbReference type="AlphaFoldDB" id="A0A9N8DZI9"/>
<feature type="transmembrane region" description="Helical" evidence="1">
    <location>
        <begin position="203"/>
        <end position="229"/>
    </location>
</feature>
<keyword evidence="3" id="KW-1185">Reference proteome</keyword>
<dbReference type="EMBL" id="CAICTM010000364">
    <property type="protein sequence ID" value="CAB9508894.1"/>
    <property type="molecule type" value="Genomic_DNA"/>
</dbReference>
<evidence type="ECO:0000313" key="3">
    <source>
        <dbReference type="Proteomes" id="UP001153069"/>
    </source>
</evidence>
<protein>
    <submittedName>
        <fullName evidence="2">Uncharacterized protein</fullName>
    </submittedName>
</protein>
<gene>
    <name evidence="2" type="ORF">SEMRO_365_G127410.1</name>
</gene>
<dbReference type="OrthoDB" id="496634at2759"/>
<feature type="transmembrane region" description="Helical" evidence="1">
    <location>
        <begin position="57"/>
        <end position="80"/>
    </location>
</feature>
<comment type="caution">
    <text evidence="2">The sequence shown here is derived from an EMBL/GenBank/DDBJ whole genome shotgun (WGS) entry which is preliminary data.</text>
</comment>
<name>A0A9N8DZI9_9STRA</name>